<accession>A0A843X9C0</accession>
<dbReference type="EMBL" id="NMUH01006732">
    <property type="protein sequence ID" value="MQM15897.1"/>
    <property type="molecule type" value="Genomic_DNA"/>
</dbReference>
<feature type="region of interest" description="Disordered" evidence="1">
    <location>
        <begin position="24"/>
        <end position="127"/>
    </location>
</feature>
<organism evidence="2 3">
    <name type="scientific">Colocasia esculenta</name>
    <name type="common">Wild taro</name>
    <name type="synonym">Arum esculentum</name>
    <dbReference type="NCBI Taxonomy" id="4460"/>
    <lineage>
        <taxon>Eukaryota</taxon>
        <taxon>Viridiplantae</taxon>
        <taxon>Streptophyta</taxon>
        <taxon>Embryophyta</taxon>
        <taxon>Tracheophyta</taxon>
        <taxon>Spermatophyta</taxon>
        <taxon>Magnoliopsida</taxon>
        <taxon>Liliopsida</taxon>
        <taxon>Araceae</taxon>
        <taxon>Aroideae</taxon>
        <taxon>Colocasieae</taxon>
        <taxon>Colocasia</taxon>
    </lineage>
</organism>
<dbReference type="AlphaFoldDB" id="A0A843X9C0"/>
<feature type="compositionally biased region" description="Basic and acidic residues" evidence="1">
    <location>
        <begin position="108"/>
        <end position="127"/>
    </location>
</feature>
<dbReference type="Proteomes" id="UP000652761">
    <property type="component" value="Unassembled WGS sequence"/>
</dbReference>
<proteinExistence type="predicted"/>
<gene>
    <name evidence="2" type="ORF">Taro_048850</name>
</gene>
<keyword evidence="3" id="KW-1185">Reference proteome</keyword>
<feature type="compositionally biased region" description="Basic and acidic residues" evidence="1">
    <location>
        <begin position="28"/>
        <end position="38"/>
    </location>
</feature>
<reference evidence="2" key="1">
    <citation type="submission" date="2017-07" db="EMBL/GenBank/DDBJ databases">
        <title>Taro Niue Genome Assembly and Annotation.</title>
        <authorList>
            <person name="Atibalentja N."/>
            <person name="Keating K."/>
            <person name="Fields C.J."/>
        </authorList>
    </citation>
    <scope>NUCLEOTIDE SEQUENCE</scope>
    <source>
        <strain evidence="2">Niue_2</strain>
        <tissue evidence="2">Leaf</tissue>
    </source>
</reference>
<evidence type="ECO:0000313" key="2">
    <source>
        <dbReference type="EMBL" id="MQM15897.1"/>
    </source>
</evidence>
<feature type="compositionally biased region" description="Polar residues" evidence="1">
    <location>
        <begin position="60"/>
        <end position="100"/>
    </location>
</feature>
<name>A0A843X9C0_COLES</name>
<protein>
    <submittedName>
        <fullName evidence="2">Uncharacterized protein</fullName>
    </submittedName>
</protein>
<comment type="caution">
    <text evidence="2">The sequence shown here is derived from an EMBL/GenBank/DDBJ whole genome shotgun (WGS) entry which is preliminary data.</text>
</comment>
<evidence type="ECO:0000313" key="3">
    <source>
        <dbReference type="Proteomes" id="UP000652761"/>
    </source>
</evidence>
<sequence>MESSVEVFWRVEKEGGVKALKKFRGKRREASKFSKESMSKLLGHRLKQPDERGEGLRSQPKGNNNTLYPTRSSFTTEGNNNTLDPTRSSFTTEGKQQHPGSHQVFLHNRRETPQREWNKIKPLDQAF</sequence>
<evidence type="ECO:0000256" key="1">
    <source>
        <dbReference type="SAM" id="MobiDB-lite"/>
    </source>
</evidence>